<dbReference type="Gene3D" id="3.10.105.10">
    <property type="entry name" value="Dipeptide-binding Protein, Domain 3"/>
    <property type="match status" value="1"/>
</dbReference>
<dbReference type="PIRSF" id="PIRSF002741">
    <property type="entry name" value="MppA"/>
    <property type="match status" value="1"/>
</dbReference>
<evidence type="ECO:0000256" key="3">
    <source>
        <dbReference type="ARBA" id="ARBA00022448"/>
    </source>
</evidence>
<evidence type="ECO:0000256" key="2">
    <source>
        <dbReference type="ARBA" id="ARBA00005695"/>
    </source>
</evidence>
<reference evidence="7 8" key="1">
    <citation type="journal article" date="2013" name="Int. J. Syst. Evol. Microbiol.">
        <title>Roseomonas aerophila sp. nov., isolated from air.</title>
        <authorList>
            <person name="Kim S.J."/>
            <person name="Weon H.Y."/>
            <person name="Ahn J.H."/>
            <person name="Hong S.B."/>
            <person name="Seok S.J."/>
            <person name="Whang K.S."/>
            <person name="Kwon S.W."/>
        </authorList>
    </citation>
    <scope>NUCLEOTIDE SEQUENCE [LARGE SCALE GENOMIC DNA]</scope>
    <source>
        <strain evidence="7 8">NBRC 108923</strain>
    </source>
</reference>
<dbReference type="SUPFAM" id="SSF53850">
    <property type="entry name" value="Periplasmic binding protein-like II"/>
    <property type="match status" value="1"/>
</dbReference>
<feature type="chain" id="PRO_5046896398" evidence="5">
    <location>
        <begin position="24"/>
        <end position="523"/>
    </location>
</feature>
<evidence type="ECO:0000256" key="1">
    <source>
        <dbReference type="ARBA" id="ARBA00004418"/>
    </source>
</evidence>
<dbReference type="InterPro" id="IPR030678">
    <property type="entry name" value="Peptide/Ni-bd"/>
</dbReference>
<dbReference type="PANTHER" id="PTHR30290:SF9">
    <property type="entry name" value="OLIGOPEPTIDE-BINDING PROTEIN APPA"/>
    <property type="match status" value="1"/>
</dbReference>
<comment type="subcellular location">
    <subcellularLocation>
        <location evidence="1">Periplasm</location>
    </subcellularLocation>
</comment>
<evidence type="ECO:0000313" key="8">
    <source>
        <dbReference type="Proteomes" id="UP000626026"/>
    </source>
</evidence>
<organism evidence="7 8">
    <name type="scientific">Teichococcus aerophilus</name>
    <dbReference type="NCBI Taxonomy" id="1224513"/>
    <lineage>
        <taxon>Bacteria</taxon>
        <taxon>Pseudomonadati</taxon>
        <taxon>Pseudomonadota</taxon>
        <taxon>Alphaproteobacteria</taxon>
        <taxon>Acetobacterales</taxon>
        <taxon>Roseomonadaceae</taxon>
        <taxon>Roseomonas</taxon>
    </lineage>
</organism>
<evidence type="ECO:0000256" key="4">
    <source>
        <dbReference type="ARBA" id="ARBA00022729"/>
    </source>
</evidence>
<evidence type="ECO:0000259" key="6">
    <source>
        <dbReference type="Pfam" id="PF00496"/>
    </source>
</evidence>
<comment type="similarity">
    <text evidence="2">Belongs to the bacterial solute-binding protein 5 family.</text>
</comment>
<feature type="domain" description="Solute-binding protein family 5" evidence="6">
    <location>
        <begin position="67"/>
        <end position="437"/>
    </location>
</feature>
<protein>
    <submittedName>
        <fullName evidence="7">ABC transporter substrate-binding protein</fullName>
    </submittedName>
</protein>
<feature type="signal peptide" evidence="5">
    <location>
        <begin position="1"/>
        <end position="23"/>
    </location>
</feature>
<name>A0ABR7RII3_9PROT</name>
<dbReference type="CDD" id="cd08498">
    <property type="entry name" value="PBP2_NikA_DppA_OppA_like_2"/>
    <property type="match status" value="1"/>
</dbReference>
<comment type="caution">
    <text evidence="7">The sequence shown here is derived from an EMBL/GenBank/DDBJ whole genome shotgun (WGS) entry which is preliminary data.</text>
</comment>
<evidence type="ECO:0000256" key="5">
    <source>
        <dbReference type="SAM" id="SignalP"/>
    </source>
</evidence>
<keyword evidence="3" id="KW-0813">Transport</keyword>
<gene>
    <name evidence="7" type="ORF">IBL26_06020</name>
</gene>
<dbReference type="Proteomes" id="UP000626026">
    <property type="component" value="Unassembled WGS sequence"/>
</dbReference>
<accession>A0ABR7RII3</accession>
<dbReference type="InterPro" id="IPR000914">
    <property type="entry name" value="SBP_5_dom"/>
</dbReference>
<proteinExistence type="inferred from homology"/>
<evidence type="ECO:0000313" key="7">
    <source>
        <dbReference type="EMBL" id="MBC9206385.1"/>
    </source>
</evidence>
<keyword evidence="4 5" id="KW-0732">Signal</keyword>
<dbReference type="Gene3D" id="3.40.190.10">
    <property type="entry name" value="Periplasmic binding protein-like II"/>
    <property type="match status" value="1"/>
</dbReference>
<dbReference type="PANTHER" id="PTHR30290">
    <property type="entry name" value="PERIPLASMIC BINDING COMPONENT OF ABC TRANSPORTER"/>
    <property type="match status" value="1"/>
</dbReference>
<keyword evidence="8" id="KW-1185">Reference proteome</keyword>
<sequence>MTFVNRLAAGTLALLLPANPVLAADLRIALAAPPTSLDPHFHNNGINNAQARHVFDSLTTQDANQQIGPGLAESWVLLDDVTWEFRLRRGVAFHDGTPFTADDVAFSLERAPDVPNSPSSFGTFTKQIKGWTIVDPYTIRLHTDGPSPLLPIDVSVIAIISRQHGTNASTADYQSGRATIGTGPYRLAEHVPGDRMVYTRNEAYWNGVEPWNKVTFRITPVGPARVAALLAGDVDVIAEVPTTDSARLRQQVNVRLWSGVTNRMTFLSVDVHNEVPIAGNISDNSGNPLPRNPMRDLRVRQALSMAIDRDAIVERVNEGEAVRADQLVPERFFGYNPAIRPEVTNPEGARRLLAEAGYPDGFRVVLHTSNDRIVNATRTVQVIAQMWGRIGIRTTVETMPHTVYSGRTARNELSQMLHSWGAGTGEASGTLVGIAYTRGGAYGGSNRGRYSNPQVDAAIRQALVTVDEDKRRAILQDTMAAVMADRAIIPLVFWVSTWATSRDLVYTPQANQATLAMALRRAP</sequence>
<dbReference type="Gene3D" id="3.90.76.10">
    <property type="entry name" value="Dipeptide-binding Protein, Domain 1"/>
    <property type="match status" value="1"/>
</dbReference>
<dbReference type="EMBL" id="JACTVA010000007">
    <property type="protein sequence ID" value="MBC9206385.1"/>
    <property type="molecule type" value="Genomic_DNA"/>
</dbReference>
<dbReference type="InterPro" id="IPR039424">
    <property type="entry name" value="SBP_5"/>
</dbReference>
<dbReference type="Pfam" id="PF00496">
    <property type="entry name" value="SBP_bac_5"/>
    <property type="match status" value="1"/>
</dbReference>
<dbReference type="RefSeq" id="WP_187783564.1">
    <property type="nucleotide sequence ID" value="NZ_JACTVA010000007.1"/>
</dbReference>